<proteinExistence type="predicted"/>
<feature type="signal peptide" evidence="1">
    <location>
        <begin position="1"/>
        <end position="22"/>
    </location>
</feature>
<dbReference type="InterPro" id="IPR011460">
    <property type="entry name" value="Lcl_C"/>
</dbReference>
<dbReference type="Pfam" id="PF07603">
    <property type="entry name" value="Lcl_C"/>
    <property type="match status" value="2"/>
</dbReference>
<sequence>MAVRAAAAAAVLLGLAAAPADAQSPPATVKVPPTGARTCLGLQQDGRSAPQSCTDAGPLALIPKQDGMLRAGPPHYEAVAGQPLTSCVRDRMSGLVWEGKPDSGKLAWMRAQAGPPGTGKLIDSYGPHNEPAPGSRANTDAYSYYGDGRPGDAMAYVAQVNAMRLCGFTDWRLPTVAELHGLIDLGELINERTGRWPAEQAAVDARWLPNTVPGNYLSSEPDDQTRIWCVSFKLGFVYSCNRRMERRPQPLFVRLVRGPEVPETGRWREVPDERGVPGGVVEDRHTGLAWRRCDEPQVWNGQRCTGTAGRYRYVQALQHASTQPGWRLPTIKEVNSLAERWFKKLDIPAADFPASGTQPLHEGYRSSTVCTAGPATREARAWIGGWVLGGGGDISCEAQPMPLGVRLVRE</sequence>
<feature type="domain" description="Lcl C-terminal" evidence="2">
    <location>
        <begin position="87"/>
        <end position="257"/>
    </location>
</feature>
<keyword evidence="1" id="KW-0732">Signal</keyword>
<dbReference type="EMBL" id="CP023284">
    <property type="protein sequence ID" value="ATA55497.1"/>
    <property type="molecule type" value="Genomic_DNA"/>
</dbReference>
<feature type="chain" id="PRO_5012242002" description="Lcl C-terminal domain-containing protein" evidence="1">
    <location>
        <begin position="23"/>
        <end position="410"/>
    </location>
</feature>
<name>A0A250DM96_9BURK</name>
<dbReference type="KEGG" id="vbo:CKY39_21405"/>
<reference evidence="3 4" key="1">
    <citation type="submission" date="2017-09" db="EMBL/GenBank/DDBJ databases">
        <title>The diverse metabolic capabilities of V. boronicumulans make it an excellent choice for continued studies on novel biodegradation.</title>
        <authorList>
            <person name="Sun S."/>
        </authorList>
    </citation>
    <scope>NUCLEOTIDE SEQUENCE [LARGE SCALE GENOMIC DNA]</scope>
    <source>
        <strain evidence="3 4">J1</strain>
    </source>
</reference>
<gene>
    <name evidence="3" type="ORF">CKY39_21405</name>
</gene>
<evidence type="ECO:0000256" key="1">
    <source>
        <dbReference type="SAM" id="SignalP"/>
    </source>
</evidence>
<dbReference type="AlphaFoldDB" id="A0A250DM96"/>
<evidence type="ECO:0000313" key="3">
    <source>
        <dbReference type="EMBL" id="ATA55497.1"/>
    </source>
</evidence>
<evidence type="ECO:0000313" key="4">
    <source>
        <dbReference type="Proteomes" id="UP000217154"/>
    </source>
</evidence>
<dbReference type="Proteomes" id="UP000217154">
    <property type="component" value="Chromosome"/>
</dbReference>
<evidence type="ECO:0000259" key="2">
    <source>
        <dbReference type="Pfam" id="PF07603"/>
    </source>
</evidence>
<organism evidence="3 4">
    <name type="scientific">Variovorax boronicumulans</name>
    <dbReference type="NCBI Taxonomy" id="436515"/>
    <lineage>
        <taxon>Bacteria</taxon>
        <taxon>Pseudomonadati</taxon>
        <taxon>Pseudomonadota</taxon>
        <taxon>Betaproteobacteria</taxon>
        <taxon>Burkholderiales</taxon>
        <taxon>Comamonadaceae</taxon>
        <taxon>Variovorax</taxon>
    </lineage>
</organism>
<feature type="domain" description="Lcl C-terminal" evidence="2">
    <location>
        <begin position="279"/>
        <end position="409"/>
    </location>
</feature>
<protein>
    <recommendedName>
        <fullName evidence="2">Lcl C-terminal domain-containing protein</fullName>
    </recommendedName>
</protein>
<accession>A0A250DM96</accession>